<dbReference type="EMBL" id="UAWC01000025">
    <property type="protein sequence ID" value="SQB35670.1"/>
    <property type="molecule type" value="Genomic_DNA"/>
</dbReference>
<dbReference type="RefSeq" id="WP_111921697.1">
    <property type="nucleotide sequence ID" value="NZ_UAWC01000025.1"/>
</dbReference>
<evidence type="ECO:0000313" key="1">
    <source>
        <dbReference type="EMBL" id="SQB35670.1"/>
    </source>
</evidence>
<reference evidence="1 2" key="1">
    <citation type="submission" date="2018-06" db="EMBL/GenBank/DDBJ databases">
        <authorList>
            <consortium name="Pathogen Informatics"/>
            <person name="Doyle S."/>
        </authorList>
    </citation>
    <scope>NUCLEOTIDE SEQUENCE [LARGE SCALE GENOMIC DNA]</scope>
    <source>
        <strain evidence="1 2">NCTC13028</strain>
    </source>
</reference>
<protein>
    <submittedName>
        <fullName evidence="1">Uncharacterized protein</fullName>
    </submittedName>
</protein>
<dbReference type="AlphaFoldDB" id="A0A2X2YAW3"/>
<evidence type="ECO:0000313" key="2">
    <source>
        <dbReference type="Proteomes" id="UP000250223"/>
    </source>
</evidence>
<sequence>MYNNHCIFNPSFICPMMRSSYSNMNMDMGLNYNYNNFNDYNSDITYENPFNPVGNGAFNIKFKRVSLEELVD</sequence>
<proteinExistence type="predicted"/>
<accession>A0A2X2YAW3</accession>
<dbReference type="Proteomes" id="UP000250223">
    <property type="component" value="Unassembled WGS sequence"/>
</dbReference>
<name>A0A2X2YAW3_CLOCO</name>
<gene>
    <name evidence="1" type="ORF">NCTC13028_02069</name>
</gene>
<organism evidence="1 2">
    <name type="scientific">Clostridium cochlearium</name>
    <dbReference type="NCBI Taxonomy" id="1494"/>
    <lineage>
        <taxon>Bacteria</taxon>
        <taxon>Bacillati</taxon>
        <taxon>Bacillota</taxon>
        <taxon>Clostridia</taxon>
        <taxon>Eubacteriales</taxon>
        <taxon>Clostridiaceae</taxon>
        <taxon>Clostridium</taxon>
    </lineage>
</organism>